<dbReference type="InterPro" id="IPR048834">
    <property type="entry name" value="SpaA_pre-album"/>
</dbReference>
<dbReference type="OrthoDB" id="134475at2"/>
<dbReference type="PANTHER" id="PTHR34819:SF5">
    <property type="entry name" value="CONSERVED REPEAT DOMAIN PROTEIN"/>
    <property type="match status" value="1"/>
</dbReference>
<dbReference type="InterPro" id="IPR041033">
    <property type="entry name" value="SpaA_PFL_dom_1"/>
</dbReference>
<protein>
    <submittedName>
        <fullName evidence="4">Putative repeat protein (TIGR01451 family)</fullName>
    </submittedName>
</protein>
<feature type="domain" description="DUF7927" evidence="3">
    <location>
        <begin position="1010"/>
        <end position="1124"/>
    </location>
</feature>
<accession>A0A2A9CYN0</accession>
<organism evidence="4 5">
    <name type="scientific">Serinibacter salmoneus</name>
    <dbReference type="NCBI Taxonomy" id="556530"/>
    <lineage>
        <taxon>Bacteria</taxon>
        <taxon>Bacillati</taxon>
        <taxon>Actinomycetota</taxon>
        <taxon>Actinomycetes</taxon>
        <taxon>Micrococcales</taxon>
        <taxon>Beutenbergiaceae</taxon>
        <taxon>Serinibacter</taxon>
    </lineage>
</organism>
<evidence type="ECO:0000313" key="4">
    <source>
        <dbReference type="EMBL" id="PFG18720.1"/>
    </source>
</evidence>
<name>A0A2A9CYN0_9MICO</name>
<evidence type="ECO:0000313" key="5">
    <source>
        <dbReference type="Proteomes" id="UP000224915"/>
    </source>
</evidence>
<dbReference type="InterPro" id="IPR013783">
    <property type="entry name" value="Ig-like_fold"/>
</dbReference>
<evidence type="ECO:0000259" key="1">
    <source>
        <dbReference type="Pfam" id="PF17802"/>
    </source>
</evidence>
<dbReference type="InterPro" id="IPR057687">
    <property type="entry name" value="DUF7927"/>
</dbReference>
<comment type="caution">
    <text evidence="4">The sequence shown here is derived from an EMBL/GenBank/DDBJ whole genome shotgun (WGS) entry which is preliminary data.</text>
</comment>
<gene>
    <name evidence="4" type="ORF">ATL40_0263</name>
</gene>
<dbReference type="InterPro" id="IPR047589">
    <property type="entry name" value="DUF11_rpt"/>
</dbReference>
<dbReference type="NCBIfam" id="TIGR01451">
    <property type="entry name" value="B_ant_repeat"/>
    <property type="match status" value="1"/>
</dbReference>
<proteinExistence type="predicted"/>
<dbReference type="SUPFAM" id="SSF101898">
    <property type="entry name" value="NHL repeat"/>
    <property type="match status" value="1"/>
</dbReference>
<keyword evidence="5" id="KW-1185">Reference proteome</keyword>
<dbReference type="InterPro" id="IPR051172">
    <property type="entry name" value="Chlamydia_OmcB"/>
</dbReference>
<reference evidence="4 5" key="1">
    <citation type="submission" date="2017-10" db="EMBL/GenBank/DDBJ databases">
        <title>Sequencing the genomes of 1000 actinobacteria strains.</title>
        <authorList>
            <person name="Klenk H.-P."/>
        </authorList>
    </citation>
    <scope>NUCLEOTIDE SEQUENCE [LARGE SCALE GENOMIC DNA]</scope>
    <source>
        <strain evidence="4 5">DSM 21801</strain>
    </source>
</reference>
<sequence>MLVSGPALALRFANVSGGTTATQSFPQVVSGSSTAAPVTATWTQQSLGGYFQDEGTDSWPWSGSTYAMYNNTLPSSPTARELEVYSRGCAYPSGTSYCGGRGTITLTFSSAVTDPVLYVAGFGGDYGSVQTSGVLDIASATNGGTPTTVSFGSLFSNNNSNGSSTLQITPTRLQTSATRPGTECNSNSGGDDLNGRAGCGMVTLTGTMTQITFDVSVKLNSASAGTISSSANAYDTIRYYVALQDAQVPVAHPDEVTVGLGQQSLPLDLVANDTPLSGIPFVPSSVRFLGTGGFTLSNGTATQGYTTAVHDLTGTTYQIAADGRVTVTANGVIGPVTPLTYRVTDEAGNTTTSTLSVTIVTAPMQCVDTVYKQTLGAIQIIPTAEVTGSGTYTPTRYITYPTQAEATSNALGVAPNGTRFYMTGTWSGTEGGSVIWFDSTTGQWGHQAATGASTALAGAVNPVNGNYYYGTVDRGAPLYMVDHSTGAVSVVGLMPGSGTPGLNGDIAFTSTGDLLVVAGLGTVSALRMVTAADLAQGVSTQVLPSTTIPTSLTHVGVGIAFDEHGYLYTLSSGDGLRRIDPLSAQVLAGPRVISGGSYDMSGCGFPPTLTLRKDVTQRIDPSDQFQLSIASAWTTTQSATTTDSVNGVQAATVNTILVPGRTYTLAEAAAGTTTLDTYASSYACVDATTGNPLDSGAGTSFTFSRAQTAGLAVVCTFTNEPPPPELTTTKSLLEVNDEAATVDQEVAAGDELTYRIGVTNAGSTPGTVTLTETVPVNSAYTGAGWTCLPNAQAGSTCTTAVTVAALGSASADFEVTLVDPLPSGTLSIVNTVTATYDGQDVCAEDGCTVTTPTVATPVVTKDLVRFGTTVGEFDVEPGFTADPGVELIYEISVTNAGNPTTAPVTLTETVPVGTTYSGTGWTCTPDGSAGNVCTYDVPPPVAPGETVEFRVTVDDPLDPAVNEIVNTVTATYDGQEVCAEDGCTVTTPLSPAWTLTKVASLAGSPLTDLDTVRPGDVITYTVTATALRGTVTEIDLVDELGDVLDDATLVPESIALTVGGVSQTAPEVTGTAPDQQLLAEVATLTAPDSAVLTYQVTIDADAWTAVVGNVATGSANETPPVQCAAGGPVVFGPTPTGCFVTLHTPAYLLLQKLGQGINGETPMDGAAFAVFEDDGGAPGQEITDPGVEPGGESGEASGLFTIASLSAGTYWLRETQAPAGHNLLAQDVQFTVAIDYDADPVTTTVTIAPGTPQVTASVDAEGTWTIQVTDTTPFDLPLAGGPGTHRVTLTGLALLAGAALALLVRLRRPGHGEVRPTP</sequence>
<evidence type="ECO:0000259" key="2">
    <source>
        <dbReference type="Pfam" id="PF20674"/>
    </source>
</evidence>
<dbReference type="EMBL" id="PDJD01000001">
    <property type="protein sequence ID" value="PFG18720.1"/>
    <property type="molecule type" value="Genomic_DNA"/>
</dbReference>
<dbReference type="Pfam" id="PF25549">
    <property type="entry name" value="DUF7927"/>
    <property type="match status" value="1"/>
</dbReference>
<feature type="domain" description="SpaA-like prealbumin fold" evidence="2">
    <location>
        <begin position="608"/>
        <end position="721"/>
    </location>
</feature>
<dbReference type="PANTHER" id="PTHR34819">
    <property type="entry name" value="LARGE CYSTEINE-RICH PERIPLASMIC PROTEIN OMCB"/>
    <property type="match status" value="1"/>
</dbReference>
<dbReference type="GO" id="GO:0005975">
    <property type="term" value="P:carbohydrate metabolic process"/>
    <property type="evidence" value="ECO:0007669"/>
    <property type="project" value="UniProtKB-ARBA"/>
</dbReference>
<dbReference type="Gene3D" id="2.60.40.10">
    <property type="entry name" value="Immunoglobulins"/>
    <property type="match status" value="1"/>
</dbReference>
<dbReference type="Pfam" id="PF20674">
    <property type="entry name" value="SpaA_3"/>
    <property type="match status" value="1"/>
</dbReference>
<dbReference type="Proteomes" id="UP000224915">
    <property type="component" value="Unassembled WGS sequence"/>
</dbReference>
<feature type="domain" description="SpaA-like prealbumin fold" evidence="1">
    <location>
        <begin position="1158"/>
        <end position="1233"/>
    </location>
</feature>
<evidence type="ECO:0000259" key="3">
    <source>
        <dbReference type="Pfam" id="PF25549"/>
    </source>
</evidence>
<dbReference type="Pfam" id="PF17802">
    <property type="entry name" value="SpaA"/>
    <property type="match status" value="1"/>
</dbReference>